<dbReference type="EMBL" id="JARQZJ010000001">
    <property type="protein sequence ID" value="KAK9869862.1"/>
    <property type="molecule type" value="Genomic_DNA"/>
</dbReference>
<sequence>MLFPLKFPCKEIWKDLLSNKSKFKTSRWIIGAIILLLVIALVIAALVLLQNTEQNEAVSAAFTNKKSLTLEDFLYGKFYAQGFNGSWTSGSQLTYIDANNNLVLRDVGQETNVSTKILLNNSDPLVAKPYIHELSADGKYLLIAQIQSQLYRYSRISRYTIINLETQQRIPLTIEGNADLLLVVWAPVGYGLAAVYKNNLYYKESPLSQEIRITHDPEFVYNGVADWVYEEEVLSSNVALWFSPNGKKLAFAKFDDRLVALMLIPFFGEPGTSLSQYPRINPVKYPKAGTPNPIVSLHAVDLGDLTNIKILEPPGDLAAQQPILSAVQWSTNDSLAAIWLNRVQNESSFISYNMNPLYKSYILKNLAEPAGWLELFTPMKFNKNGSQYIIIISHDQGRDIGKYRHIMLMNTSVNARVDPLTKGKFVVTKILGWDEVDDLVYYEANTEEDPAVQHVYSVSTKTKQVKCISCGVRGSNSSKECLFNSAEFSKDFSHYSLTCGGPDIPFVSILSKDKEEVIRWESNAELRKFIKSRDLPVVQRLQFNVSDECTAQVTLQLPRNYDSSGNVKYPLLINVYAGPDSSQVSEEFTLNWGSYLASNRSVIYGVIDGRGSALKGDKCLFSGYRNLGTVEVEDQILVTKKLLDTLPFIDKSKIAIWGWSYGGYAAGMVLATQKDDVFKCGISVAPVTDWALYDSIYTERFMGLPSIGDNLKGYLNAQLLTKYEGLRNKLYFLIHGTYDDNVHYQQSLLWAKVLEQQDIFFRQMTYTDQVHDLGSVRPHLYHSLENFLEECFSENYP</sequence>
<dbReference type="InterPro" id="IPR001375">
    <property type="entry name" value="Peptidase_S9_cat"/>
</dbReference>
<keyword evidence="4" id="KW-0472">Membrane</keyword>
<dbReference type="Gene3D" id="2.140.10.30">
    <property type="entry name" value="Dipeptidylpeptidase IV, N-terminal domain"/>
    <property type="match status" value="1"/>
</dbReference>
<dbReference type="FunFam" id="3.40.50.1820:FF:000003">
    <property type="entry name" value="Dipeptidyl peptidase 4"/>
    <property type="match status" value="1"/>
</dbReference>
<comment type="caution">
    <text evidence="7">The sequence shown here is derived from an EMBL/GenBank/DDBJ whole genome shotgun (WGS) entry which is preliminary data.</text>
</comment>
<proteinExistence type="inferred from homology"/>
<dbReference type="GO" id="GO:0006508">
    <property type="term" value="P:proteolysis"/>
    <property type="evidence" value="ECO:0007669"/>
    <property type="project" value="InterPro"/>
</dbReference>
<dbReference type="PANTHER" id="PTHR11731">
    <property type="entry name" value="PROTEASE FAMILY S9B,C DIPEPTIDYL-PEPTIDASE IV-RELATED"/>
    <property type="match status" value="1"/>
</dbReference>
<name>A0AAW1THQ1_9CUCU</name>
<dbReference type="SUPFAM" id="SSF82171">
    <property type="entry name" value="DPP6 N-terminal domain-like"/>
    <property type="match status" value="1"/>
</dbReference>
<evidence type="ECO:0000256" key="2">
    <source>
        <dbReference type="ARBA" id="ARBA00023180"/>
    </source>
</evidence>
<reference evidence="7 8" key="1">
    <citation type="submission" date="2023-03" db="EMBL/GenBank/DDBJ databases">
        <title>Genome insight into feeding habits of ladybird beetles.</title>
        <authorList>
            <person name="Li H.-S."/>
            <person name="Huang Y.-H."/>
            <person name="Pang H."/>
        </authorList>
    </citation>
    <scope>NUCLEOTIDE SEQUENCE [LARGE SCALE GENOMIC DNA]</scope>
    <source>
        <strain evidence="7">SYSU_2023b</strain>
        <tissue evidence="7">Whole body</tissue>
    </source>
</reference>
<organism evidence="7 8">
    <name type="scientific">Henosepilachna vigintioctopunctata</name>
    <dbReference type="NCBI Taxonomy" id="420089"/>
    <lineage>
        <taxon>Eukaryota</taxon>
        <taxon>Metazoa</taxon>
        <taxon>Ecdysozoa</taxon>
        <taxon>Arthropoda</taxon>
        <taxon>Hexapoda</taxon>
        <taxon>Insecta</taxon>
        <taxon>Pterygota</taxon>
        <taxon>Neoptera</taxon>
        <taxon>Endopterygota</taxon>
        <taxon>Coleoptera</taxon>
        <taxon>Polyphaga</taxon>
        <taxon>Cucujiformia</taxon>
        <taxon>Coccinelloidea</taxon>
        <taxon>Coccinellidae</taxon>
        <taxon>Epilachninae</taxon>
        <taxon>Epilachnini</taxon>
        <taxon>Henosepilachna</taxon>
    </lineage>
</organism>
<dbReference type="AlphaFoldDB" id="A0AAW1THQ1"/>
<dbReference type="GO" id="GO:0005886">
    <property type="term" value="C:plasma membrane"/>
    <property type="evidence" value="ECO:0007669"/>
    <property type="project" value="TreeGrafter"/>
</dbReference>
<dbReference type="InterPro" id="IPR002469">
    <property type="entry name" value="Peptidase_S9B_N"/>
</dbReference>
<dbReference type="Proteomes" id="UP001431783">
    <property type="component" value="Unassembled WGS sequence"/>
</dbReference>
<dbReference type="Gene3D" id="3.40.50.1820">
    <property type="entry name" value="alpha/beta hydrolase"/>
    <property type="match status" value="1"/>
</dbReference>
<protein>
    <recommendedName>
        <fullName evidence="3">Venom dipeptidyl peptidase 4</fullName>
    </recommendedName>
</protein>
<dbReference type="PANTHER" id="PTHR11731:SF192">
    <property type="entry name" value="IP17501P"/>
    <property type="match status" value="1"/>
</dbReference>
<comment type="similarity">
    <text evidence="1">Belongs to the peptidase S9B family. DPPIV subfamily.</text>
</comment>
<dbReference type="Pfam" id="PF00930">
    <property type="entry name" value="DPPIV_N"/>
    <property type="match status" value="1"/>
</dbReference>
<feature type="domain" description="Dipeptidylpeptidase IV N-terminal" evidence="6">
    <location>
        <begin position="135"/>
        <end position="505"/>
    </location>
</feature>
<feature type="domain" description="Peptidase S9 prolyl oligopeptidase catalytic" evidence="5">
    <location>
        <begin position="590"/>
        <end position="793"/>
    </location>
</feature>
<dbReference type="InterPro" id="IPR050278">
    <property type="entry name" value="Serine_Prot_S9B/DPPIV"/>
</dbReference>
<dbReference type="GO" id="GO:0008236">
    <property type="term" value="F:serine-type peptidase activity"/>
    <property type="evidence" value="ECO:0007669"/>
    <property type="project" value="InterPro"/>
</dbReference>
<keyword evidence="4" id="KW-1133">Transmembrane helix</keyword>
<keyword evidence="4" id="KW-0812">Transmembrane</keyword>
<dbReference type="InterPro" id="IPR029058">
    <property type="entry name" value="AB_hydrolase_fold"/>
</dbReference>
<dbReference type="GO" id="GO:0008239">
    <property type="term" value="F:dipeptidyl-peptidase activity"/>
    <property type="evidence" value="ECO:0007669"/>
    <property type="project" value="TreeGrafter"/>
</dbReference>
<feature type="transmembrane region" description="Helical" evidence="4">
    <location>
        <begin position="28"/>
        <end position="49"/>
    </location>
</feature>
<accession>A0AAW1THQ1</accession>
<dbReference type="SUPFAM" id="SSF53474">
    <property type="entry name" value="alpha/beta-Hydrolases"/>
    <property type="match status" value="1"/>
</dbReference>
<evidence type="ECO:0000256" key="1">
    <source>
        <dbReference type="ARBA" id="ARBA00010036"/>
    </source>
</evidence>
<keyword evidence="8" id="KW-1185">Reference proteome</keyword>
<evidence type="ECO:0000259" key="5">
    <source>
        <dbReference type="Pfam" id="PF00326"/>
    </source>
</evidence>
<evidence type="ECO:0000256" key="3">
    <source>
        <dbReference type="ARBA" id="ARBA00072929"/>
    </source>
</evidence>
<gene>
    <name evidence="7" type="ORF">WA026_003587</name>
</gene>
<evidence type="ECO:0000259" key="6">
    <source>
        <dbReference type="Pfam" id="PF00930"/>
    </source>
</evidence>
<evidence type="ECO:0000313" key="7">
    <source>
        <dbReference type="EMBL" id="KAK9869862.1"/>
    </source>
</evidence>
<evidence type="ECO:0000256" key="4">
    <source>
        <dbReference type="SAM" id="Phobius"/>
    </source>
</evidence>
<keyword evidence="2" id="KW-0325">Glycoprotein</keyword>
<evidence type="ECO:0000313" key="8">
    <source>
        <dbReference type="Proteomes" id="UP001431783"/>
    </source>
</evidence>
<dbReference type="Pfam" id="PF00326">
    <property type="entry name" value="Peptidase_S9"/>
    <property type="match status" value="1"/>
</dbReference>